<proteinExistence type="inferred from homology"/>
<evidence type="ECO:0000256" key="3">
    <source>
        <dbReference type="ARBA" id="ARBA00023239"/>
    </source>
</evidence>
<reference evidence="5 6" key="1">
    <citation type="submission" date="2020-04" db="EMBL/GenBank/DDBJ databases">
        <title>Rhizobium sp. S-51 isolated from soil.</title>
        <authorList>
            <person name="Dahal R.H."/>
        </authorList>
    </citation>
    <scope>NUCLEOTIDE SEQUENCE [LARGE SCALE GENOMIC DNA]</scope>
    <source>
        <strain evidence="5 6">S-51</strain>
    </source>
</reference>
<evidence type="ECO:0000256" key="4">
    <source>
        <dbReference type="HAMAP-Rule" id="MF_00434"/>
    </source>
</evidence>
<evidence type="ECO:0000313" key="6">
    <source>
        <dbReference type="Proteomes" id="UP000541470"/>
    </source>
</evidence>
<comment type="similarity">
    <text evidence="2 4">Belongs to the pterin-4-alpha-carbinolamine dehydratase family.</text>
</comment>
<evidence type="ECO:0000313" key="5">
    <source>
        <dbReference type="EMBL" id="NML75769.1"/>
    </source>
</evidence>
<dbReference type="PANTHER" id="PTHR12599">
    <property type="entry name" value="PTERIN-4-ALPHA-CARBINOLAMINE DEHYDRATASE"/>
    <property type="match status" value="1"/>
</dbReference>
<dbReference type="AlphaFoldDB" id="A0A7Y0AYC6"/>
<keyword evidence="3 4" id="KW-0456">Lyase</keyword>
<sequence length="100" mass="11111">MKYEKLDKAAIADRLQTASGWTLSEDGSAIARHFVFTDFGEAFAFMTRSALAAERLDHHPEWSNVYRHVDVKLTTHAAQGLTDLDFRLAAAMDRAAGGRD</sequence>
<evidence type="ECO:0000256" key="2">
    <source>
        <dbReference type="ARBA" id="ARBA00006472"/>
    </source>
</evidence>
<accession>A0A7Y0AYC6</accession>
<dbReference type="GO" id="GO:0008124">
    <property type="term" value="F:4-alpha-hydroxytetrahydrobiopterin dehydratase activity"/>
    <property type="evidence" value="ECO:0007669"/>
    <property type="project" value="UniProtKB-UniRule"/>
</dbReference>
<gene>
    <name evidence="5" type="ORF">HHL25_16685</name>
</gene>
<protein>
    <recommendedName>
        <fullName evidence="4">Putative pterin-4-alpha-carbinolamine dehydratase</fullName>
        <shortName evidence="4">PHS</shortName>
        <ecNumber evidence="4">4.2.1.96</ecNumber>
    </recommendedName>
    <alternativeName>
        <fullName evidence="4">4-alpha-hydroxy-tetrahydropterin dehydratase</fullName>
    </alternativeName>
    <alternativeName>
        <fullName evidence="4">Pterin carbinolamine dehydratase</fullName>
        <shortName evidence="4">PCD</shortName>
    </alternativeName>
</protein>
<keyword evidence="6" id="KW-1185">Reference proteome</keyword>
<dbReference type="RefSeq" id="WP_169593652.1">
    <property type="nucleotide sequence ID" value="NZ_JABBGK010000003.1"/>
</dbReference>
<comment type="caution">
    <text evidence="5">The sequence shown here is derived from an EMBL/GenBank/DDBJ whole genome shotgun (WGS) entry which is preliminary data.</text>
</comment>
<organism evidence="5 6">
    <name type="scientific">Rhizobium terricola</name>
    <dbReference type="NCBI Taxonomy" id="2728849"/>
    <lineage>
        <taxon>Bacteria</taxon>
        <taxon>Pseudomonadati</taxon>
        <taxon>Pseudomonadota</taxon>
        <taxon>Alphaproteobacteria</taxon>
        <taxon>Hyphomicrobiales</taxon>
        <taxon>Rhizobiaceae</taxon>
        <taxon>Rhizobium/Agrobacterium group</taxon>
        <taxon>Rhizobium</taxon>
    </lineage>
</organism>
<dbReference type="CDD" id="cd00914">
    <property type="entry name" value="PCD_DCoH_subfamily_b"/>
    <property type="match status" value="1"/>
</dbReference>
<dbReference type="InterPro" id="IPR036428">
    <property type="entry name" value="PCD_sf"/>
</dbReference>
<dbReference type="Gene3D" id="3.30.1360.20">
    <property type="entry name" value="Transcriptional coactivator/pterin dehydratase"/>
    <property type="match status" value="1"/>
</dbReference>
<dbReference type="HAMAP" id="MF_00434">
    <property type="entry name" value="Pterin_4_alpha"/>
    <property type="match status" value="1"/>
</dbReference>
<dbReference type="PANTHER" id="PTHR12599:SF0">
    <property type="entry name" value="PTERIN-4-ALPHA-CARBINOLAMINE DEHYDRATASE"/>
    <property type="match status" value="1"/>
</dbReference>
<dbReference type="InterPro" id="IPR001533">
    <property type="entry name" value="Pterin_deHydtase"/>
</dbReference>
<dbReference type="GO" id="GO:0006729">
    <property type="term" value="P:tetrahydrobiopterin biosynthetic process"/>
    <property type="evidence" value="ECO:0007669"/>
    <property type="project" value="InterPro"/>
</dbReference>
<name>A0A7Y0AYC6_9HYPH</name>
<comment type="catalytic activity">
    <reaction evidence="1 4">
        <text>(4aS,6R)-4a-hydroxy-L-erythro-5,6,7,8-tetrahydrobiopterin = (6R)-L-erythro-6,7-dihydrobiopterin + H2O</text>
        <dbReference type="Rhea" id="RHEA:11920"/>
        <dbReference type="ChEBI" id="CHEBI:15377"/>
        <dbReference type="ChEBI" id="CHEBI:15642"/>
        <dbReference type="ChEBI" id="CHEBI:43120"/>
        <dbReference type="EC" id="4.2.1.96"/>
    </reaction>
</comment>
<dbReference type="EC" id="4.2.1.96" evidence="4"/>
<dbReference type="SUPFAM" id="SSF55248">
    <property type="entry name" value="PCD-like"/>
    <property type="match status" value="1"/>
</dbReference>
<dbReference type="Proteomes" id="UP000541470">
    <property type="component" value="Unassembled WGS sequence"/>
</dbReference>
<evidence type="ECO:0000256" key="1">
    <source>
        <dbReference type="ARBA" id="ARBA00001554"/>
    </source>
</evidence>
<dbReference type="Pfam" id="PF01329">
    <property type="entry name" value="Pterin_4a"/>
    <property type="match status" value="1"/>
</dbReference>
<dbReference type="NCBIfam" id="NF002018">
    <property type="entry name" value="PRK00823.1-3"/>
    <property type="match status" value="1"/>
</dbReference>
<dbReference type="EMBL" id="JABBGK010000003">
    <property type="protein sequence ID" value="NML75769.1"/>
    <property type="molecule type" value="Genomic_DNA"/>
</dbReference>